<dbReference type="PROSITE" id="PS51257">
    <property type="entry name" value="PROKAR_LIPOPROTEIN"/>
    <property type="match status" value="1"/>
</dbReference>
<dbReference type="Proteomes" id="UP000484164">
    <property type="component" value="Unassembled WGS sequence"/>
</dbReference>
<evidence type="ECO:0000256" key="1">
    <source>
        <dbReference type="SAM" id="SignalP"/>
    </source>
</evidence>
<keyword evidence="3" id="KW-1185">Reference proteome</keyword>
<protein>
    <submittedName>
        <fullName evidence="2">DUF5004 domain-containing protein</fullName>
    </submittedName>
</protein>
<evidence type="ECO:0000313" key="3">
    <source>
        <dbReference type="Proteomes" id="UP000484164"/>
    </source>
</evidence>
<proteinExistence type="predicted"/>
<organism evidence="2 3">
    <name type="scientific">Phaeocystidibacter marisrubri</name>
    <dbReference type="NCBI Taxonomy" id="1577780"/>
    <lineage>
        <taxon>Bacteria</taxon>
        <taxon>Pseudomonadati</taxon>
        <taxon>Bacteroidota</taxon>
        <taxon>Flavobacteriia</taxon>
        <taxon>Flavobacteriales</taxon>
        <taxon>Phaeocystidibacteraceae</taxon>
        <taxon>Phaeocystidibacter</taxon>
    </lineage>
</organism>
<accession>A0A6L3ZBN9</accession>
<feature type="signal peptide" evidence="1">
    <location>
        <begin position="1"/>
        <end position="18"/>
    </location>
</feature>
<dbReference type="RefSeq" id="WP_151694104.1">
    <property type="nucleotide sequence ID" value="NZ_BMGX01000001.1"/>
</dbReference>
<evidence type="ECO:0000313" key="2">
    <source>
        <dbReference type="EMBL" id="KAB2815066.1"/>
    </source>
</evidence>
<dbReference type="OrthoDB" id="1467887at2"/>
<name>A0A6L3ZBN9_9FLAO</name>
<gene>
    <name evidence="2" type="ORF">F8C82_13265</name>
</gene>
<dbReference type="AlphaFoldDB" id="A0A6L3ZBN9"/>
<reference evidence="2 3" key="1">
    <citation type="submission" date="2019-10" db="EMBL/GenBank/DDBJ databases">
        <title>Genome sequence of Phaeocystidibacter marisrubri JCM30614 (type strain).</title>
        <authorList>
            <person name="Bowman J.P."/>
        </authorList>
    </citation>
    <scope>NUCLEOTIDE SEQUENCE [LARGE SCALE GENOMIC DNA]</scope>
    <source>
        <strain evidence="2 3">JCM 30614</strain>
    </source>
</reference>
<feature type="chain" id="PRO_5026725570" evidence="1">
    <location>
        <begin position="19"/>
        <end position="161"/>
    </location>
</feature>
<comment type="caution">
    <text evidence="2">The sequence shown here is derived from an EMBL/GenBank/DDBJ whole genome shotgun (WGS) entry which is preliminary data.</text>
</comment>
<dbReference type="EMBL" id="WBVQ01000003">
    <property type="protein sequence ID" value="KAB2815066.1"/>
    <property type="molecule type" value="Genomic_DNA"/>
</dbReference>
<keyword evidence="1" id="KW-0732">Signal</keyword>
<sequence>MKALKNIIAIALPILVMASCRPDQPTDPGPAYGAGGGVVGTWVQTGSTVYDLTLPVPESRDLTSYYAKTGNNWIVTFSEDGSYTIEQTGKGPNPFGTAGTWAFDTAYYPTEMMITPSGETGKTFTMLNAPRENDINFGLGFEVEKCGSPVSRYEFVFTRQQ</sequence>